<dbReference type="InterPro" id="IPR050570">
    <property type="entry name" value="Cell_wall_metabolism_enzyme"/>
</dbReference>
<evidence type="ECO:0000256" key="1">
    <source>
        <dbReference type="SAM" id="MobiDB-lite"/>
    </source>
</evidence>
<gene>
    <name evidence="4" type="ORF">PACILC2_20950</name>
</gene>
<dbReference type="PANTHER" id="PTHR21666">
    <property type="entry name" value="PEPTIDASE-RELATED"/>
    <property type="match status" value="1"/>
</dbReference>
<keyword evidence="2" id="KW-0732">Signal</keyword>
<accession>A0ABQ4N5T6</accession>
<protein>
    <submittedName>
        <fullName evidence="4">M23 family metallopeptidase</fullName>
    </submittedName>
</protein>
<evidence type="ECO:0000259" key="3">
    <source>
        <dbReference type="Pfam" id="PF01551"/>
    </source>
</evidence>
<evidence type="ECO:0000313" key="5">
    <source>
        <dbReference type="Proteomes" id="UP000680304"/>
    </source>
</evidence>
<feature type="domain" description="M23ase beta-sheet core" evidence="3">
    <location>
        <begin position="230"/>
        <end position="321"/>
    </location>
</feature>
<dbReference type="SUPFAM" id="SSF51261">
    <property type="entry name" value="Duplicated hybrid motif"/>
    <property type="match status" value="1"/>
</dbReference>
<dbReference type="CDD" id="cd12797">
    <property type="entry name" value="M23_peptidase"/>
    <property type="match status" value="1"/>
</dbReference>
<dbReference type="Pfam" id="PF01551">
    <property type="entry name" value="Peptidase_M23"/>
    <property type="match status" value="1"/>
</dbReference>
<dbReference type="Gene3D" id="2.70.70.10">
    <property type="entry name" value="Glucose Permease (Domain IIA)"/>
    <property type="match status" value="1"/>
</dbReference>
<dbReference type="PROSITE" id="PS51257">
    <property type="entry name" value="PROKAR_LIPOPROTEIN"/>
    <property type="match status" value="1"/>
</dbReference>
<feature type="chain" id="PRO_5047204168" evidence="2">
    <location>
        <begin position="20"/>
        <end position="352"/>
    </location>
</feature>
<dbReference type="Proteomes" id="UP000680304">
    <property type="component" value="Unassembled WGS sequence"/>
</dbReference>
<evidence type="ECO:0000313" key="4">
    <source>
        <dbReference type="EMBL" id="GIQ63527.1"/>
    </source>
</evidence>
<comment type="caution">
    <text evidence="4">The sequence shown here is derived from an EMBL/GenBank/DDBJ whole genome shotgun (WGS) entry which is preliminary data.</text>
</comment>
<dbReference type="InterPro" id="IPR011055">
    <property type="entry name" value="Dup_hybrid_motif"/>
</dbReference>
<sequence length="352" mass="38456">MILSKRMMAVLLLVLTMLAGCGERVGEGPKEETSVQEGEAVSPGSVDDQETAEPDAQETEGGTTDMIEPEQLAASLLAGEYERIYNQMSEDMQEVVSREDFESTAKSFTAGVQAFHPESVVKLNGAERFVWLDDTRTKGVLAAFGPDGLIEGLQVLPLETFPETDGQLTEQRYALPFKGHWFVFWGGTNVMTNYHYAYESQRYAFDFVKARNGMSYEGDPQLNESYFAFGQDVLAAADGEVVGVVNDVKDNKPLVETNENEPAGNYVVIDHGGGEYSITAHFRQGSIAVREGDRVRKGDLLGQAGNSGNSSEPHIHFQISDSPDLMTGKSLNVKWDGGFNIVQGETVEGAQD</sequence>
<keyword evidence="5" id="KW-1185">Reference proteome</keyword>
<feature type="region of interest" description="Disordered" evidence="1">
    <location>
        <begin position="25"/>
        <end position="66"/>
    </location>
</feature>
<evidence type="ECO:0000256" key="2">
    <source>
        <dbReference type="SAM" id="SignalP"/>
    </source>
</evidence>
<reference evidence="4 5" key="1">
    <citation type="submission" date="2021-04" db="EMBL/GenBank/DDBJ databases">
        <title>Draft genome sequence of Paenibacillus cisolokensis, LC2-13A.</title>
        <authorList>
            <person name="Uke A."/>
            <person name="Chhe C."/>
            <person name="Baramee S."/>
            <person name="Kosugi A."/>
        </authorList>
    </citation>
    <scope>NUCLEOTIDE SEQUENCE [LARGE SCALE GENOMIC DNA]</scope>
    <source>
        <strain evidence="4 5">LC2-13A</strain>
    </source>
</reference>
<organism evidence="4 5">
    <name type="scientific">Paenibacillus cisolokensis</name>
    <dbReference type="NCBI Taxonomy" id="1658519"/>
    <lineage>
        <taxon>Bacteria</taxon>
        <taxon>Bacillati</taxon>
        <taxon>Bacillota</taxon>
        <taxon>Bacilli</taxon>
        <taxon>Bacillales</taxon>
        <taxon>Paenibacillaceae</taxon>
        <taxon>Paenibacillus</taxon>
    </lineage>
</organism>
<dbReference type="EMBL" id="BOVJ01000064">
    <property type="protein sequence ID" value="GIQ63527.1"/>
    <property type="molecule type" value="Genomic_DNA"/>
</dbReference>
<feature type="compositionally biased region" description="Acidic residues" evidence="1">
    <location>
        <begin position="47"/>
        <end position="58"/>
    </location>
</feature>
<feature type="signal peptide" evidence="2">
    <location>
        <begin position="1"/>
        <end position="19"/>
    </location>
</feature>
<name>A0ABQ4N5T6_9BACL</name>
<proteinExistence type="predicted"/>
<dbReference type="PANTHER" id="PTHR21666:SF270">
    <property type="entry name" value="MUREIN HYDROLASE ACTIVATOR ENVC"/>
    <property type="match status" value="1"/>
</dbReference>
<dbReference type="InterPro" id="IPR016047">
    <property type="entry name" value="M23ase_b-sheet_dom"/>
</dbReference>
<dbReference type="RefSeq" id="WP_244863383.1">
    <property type="nucleotide sequence ID" value="NZ_BOVJ01000064.1"/>
</dbReference>